<organism evidence="5 6">
    <name type="scientific">Autumnicola musiva</name>
    <dbReference type="NCBI Taxonomy" id="3075589"/>
    <lineage>
        <taxon>Bacteria</taxon>
        <taxon>Pseudomonadati</taxon>
        <taxon>Bacteroidota</taxon>
        <taxon>Flavobacteriia</taxon>
        <taxon>Flavobacteriales</taxon>
        <taxon>Flavobacteriaceae</taxon>
        <taxon>Autumnicola</taxon>
    </lineage>
</organism>
<accession>A0ABU3D7F8</accession>
<comment type="catalytic activity">
    <reaction evidence="1">
        <text>2-phosphoglycolate + H2O = glycolate + phosphate</text>
        <dbReference type="Rhea" id="RHEA:14369"/>
        <dbReference type="ChEBI" id="CHEBI:15377"/>
        <dbReference type="ChEBI" id="CHEBI:29805"/>
        <dbReference type="ChEBI" id="CHEBI:43474"/>
        <dbReference type="ChEBI" id="CHEBI:58033"/>
        <dbReference type="EC" id="3.1.3.18"/>
    </reaction>
</comment>
<sequence>MKEFIDNRVILWDFDGVIVDSMAVREKGFWETLSNYPEEEVKQLIDYHKRNGGLSRYVKFRYFFENIREEEVSEKKVAELSSSFSTIMRKSLVNKEILIGEVLDFIENHQEEFKMHIVSGSDGEELRFLCDQLGISSYFKSIEGSPTPKISLVKNLLERTKYDKQKVCLIGDSINDLDAAEYNDIDFFGYNNQELKNKAGYIENFR</sequence>
<dbReference type="RefSeq" id="WP_311503819.1">
    <property type="nucleotide sequence ID" value="NZ_JAVRHK010000009.1"/>
</dbReference>
<dbReference type="Pfam" id="PF13419">
    <property type="entry name" value="HAD_2"/>
    <property type="match status" value="1"/>
</dbReference>
<evidence type="ECO:0000313" key="6">
    <source>
        <dbReference type="Proteomes" id="UP001262582"/>
    </source>
</evidence>
<reference evidence="5 6" key="1">
    <citation type="submission" date="2023-09" db="EMBL/GenBank/DDBJ databases">
        <authorList>
            <person name="Rey-Velasco X."/>
        </authorList>
    </citation>
    <scope>NUCLEOTIDE SEQUENCE [LARGE SCALE GENOMIC DNA]</scope>
    <source>
        <strain evidence="5 6">F117</strain>
    </source>
</reference>
<evidence type="ECO:0000256" key="4">
    <source>
        <dbReference type="ARBA" id="ARBA00013078"/>
    </source>
</evidence>
<comment type="similarity">
    <text evidence="3">Belongs to the HAD-like hydrolase superfamily. CbbY/CbbZ/Gph/YieH family.</text>
</comment>
<dbReference type="SFLD" id="SFLDS00003">
    <property type="entry name" value="Haloacid_Dehalogenase"/>
    <property type="match status" value="1"/>
</dbReference>
<protein>
    <recommendedName>
        <fullName evidence="4">phosphoglycolate phosphatase</fullName>
        <ecNumber evidence="4">3.1.3.18</ecNumber>
    </recommendedName>
</protein>
<proteinExistence type="inferred from homology"/>
<evidence type="ECO:0000256" key="3">
    <source>
        <dbReference type="ARBA" id="ARBA00006171"/>
    </source>
</evidence>
<dbReference type="CDD" id="cd01427">
    <property type="entry name" value="HAD_like"/>
    <property type="match status" value="1"/>
</dbReference>
<dbReference type="PANTHER" id="PTHR43434">
    <property type="entry name" value="PHOSPHOGLYCOLATE PHOSPHATASE"/>
    <property type="match status" value="1"/>
</dbReference>
<evidence type="ECO:0000313" key="5">
    <source>
        <dbReference type="EMBL" id="MDT0677475.1"/>
    </source>
</evidence>
<dbReference type="EMBL" id="JAVRHK010000009">
    <property type="protein sequence ID" value="MDT0677475.1"/>
    <property type="molecule type" value="Genomic_DNA"/>
</dbReference>
<dbReference type="Gene3D" id="3.40.50.1000">
    <property type="entry name" value="HAD superfamily/HAD-like"/>
    <property type="match status" value="1"/>
</dbReference>
<evidence type="ECO:0000256" key="2">
    <source>
        <dbReference type="ARBA" id="ARBA00004818"/>
    </source>
</evidence>
<dbReference type="PANTHER" id="PTHR43434:SF1">
    <property type="entry name" value="PHOSPHOGLYCOLATE PHOSPHATASE"/>
    <property type="match status" value="1"/>
</dbReference>
<dbReference type="Proteomes" id="UP001262582">
    <property type="component" value="Unassembled WGS sequence"/>
</dbReference>
<dbReference type="InterPro" id="IPR036412">
    <property type="entry name" value="HAD-like_sf"/>
</dbReference>
<dbReference type="SFLD" id="SFLDG01129">
    <property type="entry name" value="C1.5:_HAD__Beta-PGM__Phosphata"/>
    <property type="match status" value="1"/>
</dbReference>
<name>A0ABU3D7F8_9FLAO</name>
<dbReference type="InterPro" id="IPR041492">
    <property type="entry name" value="HAD_2"/>
</dbReference>
<keyword evidence="6" id="KW-1185">Reference proteome</keyword>
<evidence type="ECO:0000256" key="1">
    <source>
        <dbReference type="ARBA" id="ARBA00000830"/>
    </source>
</evidence>
<dbReference type="InterPro" id="IPR050155">
    <property type="entry name" value="HAD-like_hydrolase_sf"/>
</dbReference>
<comment type="caution">
    <text evidence="5">The sequence shown here is derived from an EMBL/GenBank/DDBJ whole genome shotgun (WGS) entry which is preliminary data.</text>
</comment>
<comment type="pathway">
    <text evidence="2">Organic acid metabolism; glycolate biosynthesis; glycolate from 2-phosphoglycolate: step 1/1.</text>
</comment>
<dbReference type="InterPro" id="IPR023214">
    <property type="entry name" value="HAD_sf"/>
</dbReference>
<dbReference type="SUPFAM" id="SSF56784">
    <property type="entry name" value="HAD-like"/>
    <property type="match status" value="1"/>
</dbReference>
<gene>
    <name evidence="5" type="ORF">RM539_12885</name>
</gene>
<dbReference type="EC" id="3.1.3.18" evidence="4"/>